<reference evidence="3 4" key="1">
    <citation type="submission" date="2021-10" db="EMBL/GenBank/DDBJ databases">
        <title>Anaerobic single-cell dispensing facilitates the cultivation of human gut bacteria.</title>
        <authorList>
            <person name="Afrizal A."/>
        </authorList>
    </citation>
    <scope>NUCLEOTIDE SEQUENCE [LARGE SCALE GENOMIC DNA]</scope>
    <source>
        <strain evidence="3 4">CLA-AA-H232</strain>
    </source>
</reference>
<keyword evidence="1" id="KW-0238">DNA-binding</keyword>
<dbReference type="EMBL" id="JAJEQM010000017">
    <property type="protein sequence ID" value="MCC2211423.1"/>
    <property type="molecule type" value="Genomic_DNA"/>
</dbReference>
<dbReference type="PANTHER" id="PTHR46558">
    <property type="entry name" value="TRACRIPTIONAL REGULATORY PROTEIN-RELATED-RELATED"/>
    <property type="match status" value="1"/>
</dbReference>
<feature type="domain" description="HTH cro/C1-type" evidence="2">
    <location>
        <begin position="13"/>
        <end position="67"/>
    </location>
</feature>
<name>A0AAE3E0N2_9FIRM</name>
<evidence type="ECO:0000256" key="1">
    <source>
        <dbReference type="ARBA" id="ARBA00023125"/>
    </source>
</evidence>
<dbReference type="SUPFAM" id="SSF47413">
    <property type="entry name" value="lambda repressor-like DNA-binding domains"/>
    <property type="match status" value="1"/>
</dbReference>
<comment type="caution">
    <text evidence="3">The sequence shown here is derived from an EMBL/GenBank/DDBJ whole genome shotgun (WGS) entry which is preliminary data.</text>
</comment>
<dbReference type="PANTHER" id="PTHR46558:SF11">
    <property type="entry name" value="HTH-TYPE TRANSCRIPTIONAL REGULATOR XRE"/>
    <property type="match status" value="1"/>
</dbReference>
<keyword evidence="4" id="KW-1185">Reference proteome</keyword>
<dbReference type="InterPro" id="IPR010982">
    <property type="entry name" value="Lambda_DNA-bd_dom_sf"/>
</dbReference>
<dbReference type="Gene3D" id="1.10.260.40">
    <property type="entry name" value="lambda repressor-like DNA-binding domains"/>
    <property type="match status" value="1"/>
</dbReference>
<dbReference type="AlphaFoldDB" id="A0AAE3E0N2"/>
<evidence type="ECO:0000313" key="4">
    <source>
        <dbReference type="Proteomes" id="UP001198242"/>
    </source>
</evidence>
<dbReference type="CDD" id="cd00093">
    <property type="entry name" value="HTH_XRE"/>
    <property type="match status" value="1"/>
</dbReference>
<dbReference type="RefSeq" id="WP_308456958.1">
    <property type="nucleotide sequence ID" value="NZ_JAJEQM010000017.1"/>
</dbReference>
<dbReference type="Proteomes" id="UP001198242">
    <property type="component" value="Unassembled WGS sequence"/>
</dbReference>
<proteinExistence type="predicted"/>
<dbReference type="Pfam" id="PF01381">
    <property type="entry name" value="HTH_3"/>
    <property type="match status" value="1"/>
</dbReference>
<protein>
    <submittedName>
        <fullName evidence="3">Helix-turn-helix domain-containing protein</fullName>
    </submittedName>
</protein>
<dbReference type="InterPro" id="IPR001387">
    <property type="entry name" value="Cro/C1-type_HTH"/>
</dbReference>
<dbReference type="PROSITE" id="PS50943">
    <property type="entry name" value="HTH_CROC1"/>
    <property type="match status" value="1"/>
</dbReference>
<dbReference type="SMART" id="SM00530">
    <property type="entry name" value="HTH_XRE"/>
    <property type="match status" value="1"/>
</dbReference>
<dbReference type="GO" id="GO:0003677">
    <property type="term" value="F:DNA binding"/>
    <property type="evidence" value="ECO:0007669"/>
    <property type="project" value="UniProtKB-KW"/>
</dbReference>
<gene>
    <name evidence="3" type="ORF">LKE05_11565</name>
</gene>
<accession>A0AAE3E0N2</accession>
<evidence type="ECO:0000313" key="3">
    <source>
        <dbReference type="EMBL" id="MCC2211423.1"/>
    </source>
</evidence>
<evidence type="ECO:0000259" key="2">
    <source>
        <dbReference type="PROSITE" id="PS50943"/>
    </source>
</evidence>
<sequence>MNNINYVNLGKKIKSTRKERGYTQEKLAEICDISTGFLGHIERGTRKLSLDTLFCIATVLNVSIDYLLIDSANKSDNFLEQMDSVARSLNPSAYNSFRKTVKILAEHIDEM</sequence>
<organism evidence="3 4">
    <name type="scientific">Hominilimicola fabiformis</name>
    <dbReference type="NCBI Taxonomy" id="2885356"/>
    <lineage>
        <taxon>Bacteria</taxon>
        <taxon>Bacillati</taxon>
        <taxon>Bacillota</taxon>
        <taxon>Clostridia</taxon>
        <taxon>Eubacteriales</taxon>
        <taxon>Oscillospiraceae</taxon>
        <taxon>Hominilimicola</taxon>
    </lineage>
</organism>